<evidence type="ECO:0000256" key="7">
    <source>
        <dbReference type="ARBA" id="ARBA00023291"/>
    </source>
</evidence>
<evidence type="ECO:0000256" key="1">
    <source>
        <dbReference type="ARBA" id="ARBA00001927"/>
    </source>
</evidence>
<dbReference type="Gene3D" id="3.30.70.20">
    <property type="match status" value="1"/>
</dbReference>
<evidence type="ECO:0000256" key="2">
    <source>
        <dbReference type="ARBA" id="ARBA00022448"/>
    </source>
</evidence>
<dbReference type="PANTHER" id="PTHR36923">
    <property type="entry name" value="FERREDOXIN"/>
    <property type="match status" value="1"/>
</dbReference>
<keyword evidence="7" id="KW-0003">3Fe-4S</keyword>
<keyword evidence="4 8" id="KW-0249">Electron transport</keyword>
<name>A0A8J3C330_9ACTN</name>
<organism evidence="9 10">
    <name type="scientific">Mangrovihabitans endophyticus</name>
    <dbReference type="NCBI Taxonomy" id="1751298"/>
    <lineage>
        <taxon>Bacteria</taxon>
        <taxon>Bacillati</taxon>
        <taxon>Actinomycetota</taxon>
        <taxon>Actinomycetes</taxon>
        <taxon>Micromonosporales</taxon>
        <taxon>Micromonosporaceae</taxon>
        <taxon>Mangrovihabitans</taxon>
    </lineage>
</organism>
<sequence length="63" mass="6388">MRITVTTGTCVGAGQCVLSAPDVFDQDDNGVVEVLDAEPGPAQAEQVRLAGQLCPSGSIAVTE</sequence>
<dbReference type="AlphaFoldDB" id="A0A8J3C330"/>
<evidence type="ECO:0000256" key="6">
    <source>
        <dbReference type="ARBA" id="ARBA00023014"/>
    </source>
</evidence>
<dbReference type="GO" id="GO:0009055">
    <property type="term" value="F:electron transfer activity"/>
    <property type="evidence" value="ECO:0007669"/>
    <property type="project" value="UniProtKB-UniRule"/>
</dbReference>
<dbReference type="InterPro" id="IPR001080">
    <property type="entry name" value="3Fe4S_ferredoxin"/>
</dbReference>
<keyword evidence="10" id="KW-1185">Reference proteome</keyword>
<proteinExistence type="predicted"/>
<dbReference type="SUPFAM" id="SSF54862">
    <property type="entry name" value="4Fe-4S ferredoxins"/>
    <property type="match status" value="1"/>
</dbReference>
<dbReference type="GO" id="GO:0051538">
    <property type="term" value="F:3 iron, 4 sulfur cluster binding"/>
    <property type="evidence" value="ECO:0007669"/>
    <property type="project" value="UniProtKB-KW"/>
</dbReference>
<protein>
    <recommendedName>
        <fullName evidence="8">Ferredoxin</fullName>
    </recommendedName>
</protein>
<dbReference type="Proteomes" id="UP000656042">
    <property type="component" value="Unassembled WGS sequence"/>
</dbReference>
<evidence type="ECO:0000256" key="8">
    <source>
        <dbReference type="RuleBase" id="RU368020"/>
    </source>
</evidence>
<evidence type="ECO:0000256" key="4">
    <source>
        <dbReference type="ARBA" id="ARBA00022982"/>
    </source>
</evidence>
<evidence type="ECO:0000256" key="3">
    <source>
        <dbReference type="ARBA" id="ARBA00022723"/>
    </source>
</evidence>
<dbReference type="RefSeq" id="WP_189080727.1">
    <property type="nucleotide sequence ID" value="NZ_BMMX01000018.1"/>
</dbReference>
<evidence type="ECO:0000256" key="5">
    <source>
        <dbReference type="ARBA" id="ARBA00023004"/>
    </source>
</evidence>
<dbReference type="GO" id="GO:0005506">
    <property type="term" value="F:iron ion binding"/>
    <property type="evidence" value="ECO:0007669"/>
    <property type="project" value="UniProtKB-UniRule"/>
</dbReference>
<dbReference type="PRINTS" id="PR00352">
    <property type="entry name" value="3FE4SFRDOXIN"/>
</dbReference>
<keyword evidence="3 8" id="KW-0479">Metal-binding</keyword>
<gene>
    <name evidence="9" type="primary">fer</name>
    <name evidence="9" type="ORF">GCM10012284_39600</name>
</gene>
<dbReference type="PANTHER" id="PTHR36923:SF3">
    <property type="entry name" value="FERREDOXIN"/>
    <property type="match status" value="1"/>
</dbReference>
<keyword evidence="6 8" id="KW-0411">Iron-sulfur</keyword>
<keyword evidence="2 8" id="KW-0813">Transport</keyword>
<reference evidence="9" key="2">
    <citation type="submission" date="2020-09" db="EMBL/GenBank/DDBJ databases">
        <authorList>
            <person name="Sun Q."/>
            <person name="Zhou Y."/>
        </authorList>
    </citation>
    <scope>NUCLEOTIDE SEQUENCE</scope>
    <source>
        <strain evidence="9">CGMCC 4.7299</strain>
    </source>
</reference>
<comment type="function">
    <text evidence="8">Ferredoxins are iron-sulfur proteins that transfer electrons in a wide variety of metabolic reactions.</text>
</comment>
<evidence type="ECO:0000313" key="10">
    <source>
        <dbReference type="Proteomes" id="UP000656042"/>
    </source>
</evidence>
<keyword evidence="5 8" id="KW-0408">Iron</keyword>
<comment type="caution">
    <text evidence="9">The sequence shown here is derived from an EMBL/GenBank/DDBJ whole genome shotgun (WGS) entry which is preliminary data.</text>
</comment>
<accession>A0A8J3C330</accession>
<evidence type="ECO:0000313" key="9">
    <source>
        <dbReference type="EMBL" id="GGL01116.1"/>
    </source>
</evidence>
<reference evidence="9" key="1">
    <citation type="journal article" date="2014" name="Int. J. Syst. Evol. Microbiol.">
        <title>Complete genome sequence of Corynebacterium casei LMG S-19264T (=DSM 44701T), isolated from a smear-ripened cheese.</title>
        <authorList>
            <consortium name="US DOE Joint Genome Institute (JGI-PGF)"/>
            <person name="Walter F."/>
            <person name="Albersmeier A."/>
            <person name="Kalinowski J."/>
            <person name="Ruckert C."/>
        </authorList>
    </citation>
    <scope>NUCLEOTIDE SEQUENCE</scope>
    <source>
        <strain evidence="9">CGMCC 4.7299</strain>
    </source>
</reference>
<dbReference type="EMBL" id="BMMX01000018">
    <property type="protein sequence ID" value="GGL01116.1"/>
    <property type="molecule type" value="Genomic_DNA"/>
</dbReference>
<dbReference type="InterPro" id="IPR051269">
    <property type="entry name" value="Fe-S_cluster_ET"/>
</dbReference>
<comment type="cofactor">
    <cofactor evidence="1">
        <name>[3Fe-4S] cluster</name>
        <dbReference type="ChEBI" id="CHEBI:21137"/>
    </cofactor>
</comment>
<dbReference type="Pfam" id="PF13370">
    <property type="entry name" value="Fer4_13"/>
    <property type="match status" value="1"/>
</dbReference>